<dbReference type="AlphaFoldDB" id="A0A8K0XPJ9"/>
<dbReference type="PROSITE" id="PS50103">
    <property type="entry name" value="ZF_C3H1"/>
    <property type="match status" value="1"/>
</dbReference>
<feature type="region of interest" description="Disordered" evidence="5">
    <location>
        <begin position="165"/>
        <end position="219"/>
    </location>
</feature>
<evidence type="ECO:0000256" key="4">
    <source>
        <dbReference type="PROSITE-ProRule" id="PRU00723"/>
    </source>
</evidence>
<dbReference type="Pfam" id="PF00642">
    <property type="entry name" value="zf-CCCH"/>
    <property type="match status" value="1"/>
</dbReference>
<evidence type="ECO:0000256" key="2">
    <source>
        <dbReference type="ARBA" id="ARBA00022771"/>
    </source>
</evidence>
<dbReference type="SUPFAM" id="SSF90229">
    <property type="entry name" value="CCCH zinc finger"/>
    <property type="match status" value="1"/>
</dbReference>
<evidence type="ECO:0000313" key="8">
    <source>
        <dbReference type="Proteomes" id="UP000813824"/>
    </source>
</evidence>
<feature type="zinc finger region" description="C3H1-type" evidence="4">
    <location>
        <begin position="9"/>
        <end position="36"/>
    </location>
</feature>
<feature type="compositionally biased region" description="Acidic residues" evidence="5">
    <location>
        <begin position="171"/>
        <end position="180"/>
    </location>
</feature>
<feature type="compositionally biased region" description="Acidic residues" evidence="5">
    <location>
        <begin position="381"/>
        <end position="395"/>
    </location>
</feature>
<feature type="region of interest" description="Disordered" evidence="5">
    <location>
        <begin position="106"/>
        <end position="146"/>
    </location>
</feature>
<name>A0A8K0XPJ9_9AGAR</name>
<evidence type="ECO:0000259" key="6">
    <source>
        <dbReference type="PROSITE" id="PS50103"/>
    </source>
</evidence>
<feature type="region of interest" description="Disordered" evidence="5">
    <location>
        <begin position="253"/>
        <end position="272"/>
    </location>
</feature>
<feature type="domain" description="C3H1-type" evidence="6">
    <location>
        <begin position="9"/>
        <end position="36"/>
    </location>
</feature>
<accession>A0A8K0XPJ9</accession>
<dbReference type="GO" id="GO:0008270">
    <property type="term" value="F:zinc ion binding"/>
    <property type="evidence" value="ECO:0007669"/>
    <property type="project" value="UniProtKB-KW"/>
</dbReference>
<dbReference type="SMART" id="SM00356">
    <property type="entry name" value="ZnF_C3H1"/>
    <property type="match status" value="1"/>
</dbReference>
<evidence type="ECO:0000256" key="1">
    <source>
        <dbReference type="ARBA" id="ARBA00022723"/>
    </source>
</evidence>
<feature type="compositionally biased region" description="Low complexity" evidence="5">
    <location>
        <begin position="608"/>
        <end position="622"/>
    </location>
</feature>
<evidence type="ECO:0000313" key="7">
    <source>
        <dbReference type="EMBL" id="KAH8099634.1"/>
    </source>
</evidence>
<sequence>MSIPDPSWKIKTRPCPFYSQGRCLFSDSCNFLHDAKIKVKPSVYDASSVLDSMELAASPPSIHVSGVTTPPPRASLDAATEFIYSPPRSPRLSSLLLALGTALEPEQETGWGHQNQQDAGKDDFMDGAGEVSGGVDGAEAEEGDDEGDSVYLAYEDDTVRLPVANEPLLESSEDSPSDPDSDPRGIGEGSHDGQHDAAVAQVQPPSSPISTEPPPNEAGLLSPIEIKLATAAPRSLPLGNLETMCHREDSIDSGYADNWTGPAPLAISPPRSERRFSTLSILSSPFGTPSARVLSPTFGPAASSGWPATTLFSAKSSVVDETETMEREPPPETDAFMDDLDSPSDYKQKRYSSSSRGSLNPAIDVEATVKPPVANDLHDEGFDESASDDDDDDDLGVAYLLQTDDTRHSHQPLVRTSEGSPSAKVNHQEATILNPVDVFEGTDTHITPTQDILSRAAEPDVVEEPSFVDETPVKRRSRPGSRPAMLFVDSNIRSPMASAQPMSSDAGTSVMEEDSYIAAYTVGSSPDFDPDTSGELVSSNAPSPFTLYVAERTREAANFASFVESSTNSDPDQSASNLYDEYYSSVPVSPAGSYSYLAHALDDHHPITSTPPSRVPTPSSTRALVFTPPGSAPSQSPMIPNFSTPFRSQMLLSSPHLSPSSASATSRPPSQLGSARLSLKSPLVSPAHPPSPSPSPSPVDPSSTSSTKVPFGFRHSARARSREPSASSIHTFGNIPTSRHRPPALIGLSNPSEGQSRSSSVGSSHSAEPRLVSPEPQIRSASPRRLKPLLFAFQSVVFIHSRIVVVCFSAIAHHCYHCIISHTIIPNCIIELFYLQ</sequence>
<comment type="caution">
    <text evidence="7">The sequence shown here is derived from an EMBL/GenBank/DDBJ whole genome shotgun (WGS) entry which is preliminary data.</text>
</comment>
<feature type="compositionally biased region" description="Basic and acidic residues" evidence="5">
    <location>
        <begin position="181"/>
        <end position="195"/>
    </location>
</feature>
<protein>
    <recommendedName>
        <fullName evidence="6">C3H1-type domain-containing protein</fullName>
    </recommendedName>
</protein>
<dbReference type="Gene3D" id="2.30.30.1190">
    <property type="match status" value="1"/>
</dbReference>
<dbReference type="OrthoDB" id="47330at2759"/>
<feature type="region of interest" description="Disordered" evidence="5">
    <location>
        <begin position="605"/>
        <end position="779"/>
    </location>
</feature>
<keyword evidence="1 4" id="KW-0479">Metal-binding</keyword>
<feature type="compositionally biased region" description="Low complexity" evidence="5">
    <location>
        <begin position="651"/>
        <end position="670"/>
    </location>
</feature>
<organism evidence="7 8">
    <name type="scientific">Cristinia sonorae</name>
    <dbReference type="NCBI Taxonomy" id="1940300"/>
    <lineage>
        <taxon>Eukaryota</taxon>
        <taxon>Fungi</taxon>
        <taxon>Dikarya</taxon>
        <taxon>Basidiomycota</taxon>
        <taxon>Agaricomycotina</taxon>
        <taxon>Agaricomycetes</taxon>
        <taxon>Agaricomycetidae</taxon>
        <taxon>Agaricales</taxon>
        <taxon>Pleurotineae</taxon>
        <taxon>Stephanosporaceae</taxon>
        <taxon>Cristinia</taxon>
    </lineage>
</organism>
<dbReference type="InterPro" id="IPR000571">
    <property type="entry name" value="Znf_CCCH"/>
</dbReference>
<evidence type="ECO:0000256" key="5">
    <source>
        <dbReference type="SAM" id="MobiDB-lite"/>
    </source>
</evidence>
<feature type="compositionally biased region" description="Pro residues" evidence="5">
    <location>
        <begin position="205"/>
        <end position="216"/>
    </location>
</feature>
<dbReference type="Proteomes" id="UP000813824">
    <property type="component" value="Unassembled WGS sequence"/>
</dbReference>
<feature type="compositionally biased region" description="Polar residues" evidence="5">
    <location>
        <begin position="632"/>
        <end position="647"/>
    </location>
</feature>
<reference evidence="7" key="1">
    <citation type="journal article" date="2021" name="New Phytol.">
        <title>Evolutionary innovations through gain and loss of genes in the ectomycorrhizal Boletales.</title>
        <authorList>
            <person name="Wu G."/>
            <person name="Miyauchi S."/>
            <person name="Morin E."/>
            <person name="Kuo A."/>
            <person name="Drula E."/>
            <person name="Varga T."/>
            <person name="Kohler A."/>
            <person name="Feng B."/>
            <person name="Cao Y."/>
            <person name="Lipzen A."/>
            <person name="Daum C."/>
            <person name="Hundley H."/>
            <person name="Pangilinan J."/>
            <person name="Johnson J."/>
            <person name="Barry K."/>
            <person name="LaButti K."/>
            <person name="Ng V."/>
            <person name="Ahrendt S."/>
            <person name="Min B."/>
            <person name="Choi I.G."/>
            <person name="Park H."/>
            <person name="Plett J.M."/>
            <person name="Magnuson J."/>
            <person name="Spatafora J.W."/>
            <person name="Nagy L.G."/>
            <person name="Henrissat B."/>
            <person name="Grigoriev I.V."/>
            <person name="Yang Z.L."/>
            <person name="Xu J."/>
            <person name="Martin F.M."/>
        </authorList>
    </citation>
    <scope>NUCLEOTIDE SEQUENCE</scope>
    <source>
        <strain evidence="7">KKN 215</strain>
    </source>
</reference>
<gene>
    <name evidence="7" type="ORF">BXZ70DRAFT_239589</name>
</gene>
<feature type="region of interest" description="Disordered" evidence="5">
    <location>
        <begin position="463"/>
        <end position="482"/>
    </location>
</feature>
<keyword evidence="2 4" id="KW-0863">Zinc-finger</keyword>
<keyword evidence="8" id="KW-1185">Reference proteome</keyword>
<evidence type="ECO:0000256" key="3">
    <source>
        <dbReference type="ARBA" id="ARBA00022833"/>
    </source>
</evidence>
<dbReference type="EMBL" id="JAEVFJ010000019">
    <property type="protein sequence ID" value="KAH8099634.1"/>
    <property type="molecule type" value="Genomic_DNA"/>
</dbReference>
<keyword evidence="3 4" id="KW-0862">Zinc</keyword>
<proteinExistence type="predicted"/>
<feature type="compositionally biased region" description="Pro residues" evidence="5">
    <location>
        <begin position="687"/>
        <end position="699"/>
    </location>
</feature>
<dbReference type="InterPro" id="IPR036855">
    <property type="entry name" value="Znf_CCCH_sf"/>
</dbReference>
<feature type="compositionally biased region" description="Low complexity" evidence="5">
    <location>
        <begin position="752"/>
        <end position="766"/>
    </location>
</feature>
<feature type="compositionally biased region" description="Low complexity" evidence="5">
    <location>
        <begin position="700"/>
        <end position="710"/>
    </location>
</feature>
<feature type="region of interest" description="Disordered" evidence="5">
    <location>
        <begin position="317"/>
        <end position="424"/>
    </location>
</feature>